<organism evidence="4 5">
    <name type="scientific">Lichenibacterium minor</name>
    <dbReference type="NCBI Taxonomy" id="2316528"/>
    <lineage>
        <taxon>Bacteria</taxon>
        <taxon>Pseudomonadati</taxon>
        <taxon>Pseudomonadota</taxon>
        <taxon>Alphaproteobacteria</taxon>
        <taxon>Hyphomicrobiales</taxon>
        <taxon>Lichenihabitantaceae</taxon>
        <taxon>Lichenibacterium</taxon>
    </lineage>
</organism>
<dbReference type="RefSeq" id="WP_129222620.1">
    <property type="nucleotide sequence ID" value="NZ_QYBB01000001.1"/>
</dbReference>
<feature type="domain" description="Gamma-butyrobetaine hydroxylase-like N-terminal" evidence="3">
    <location>
        <begin position="11"/>
        <end position="93"/>
    </location>
</feature>
<dbReference type="InterPro" id="IPR038492">
    <property type="entry name" value="GBBH-like_N_sf"/>
</dbReference>
<dbReference type="GO" id="GO:0046872">
    <property type="term" value="F:metal ion binding"/>
    <property type="evidence" value="ECO:0007669"/>
    <property type="project" value="UniProtKB-KW"/>
</dbReference>
<dbReference type="InterPro" id="IPR010376">
    <property type="entry name" value="GBBH-like_N"/>
</dbReference>
<evidence type="ECO:0000313" key="5">
    <source>
        <dbReference type="Proteomes" id="UP000290759"/>
    </source>
</evidence>
<reference evidence="4 5" key="2">
    <citation type="submission" date="2019-02" db="EMBL/GenBank/DDBJ databases">
        <title>'Lichenibacterium ramalinii' gen. nov. sp. nov., 'Lichenibacterium minor' gen. nov. sp. nov.</title>
        <authorList>
            <person name="Pankratov T."/>
        </authorList>
    </citation>
    <scope>NUCLEOTIDE SEQUENCE [LARGE SCALE GENOMIC DNA]</scope>
    <source>
        <strain evidence="4 5">RmlP026</strain>
    </source>
</reference>
<gene>
    <name evidence="4" type="ORF">D3273_00455</name>
</gene>
<dbReference type="PANTHER" id="PTHR35303:SF5">
    <property type="entry name" value="OS02G0197800 PROTEIN"/>
    <property type="match status" value="1"/>
</dbReference>
<reference evidence="4 5" key="1">
    <citation type="submission" date="2018-12" db="EMBL/GenBank/DDBJ databases">
        <authorList>
            <person name="Grouzdev D.S."/>
            <person name="Krutkina M.S."/>
        </authorList>
    </citation>
    <scope>NUCLEOTIDE SEQUENCE [LARGE SCALE GENOMIC DNA]</scope>
    <source>
        <strain evidence="4 5">RmlP026</strain>
    </source>
</reference>
<protein>
    <submittedName>
        <fullName evidence="4">DUF971 domain-containing protein</fullName>
    </submittedName>
</protein>
<accession>A0A4Q2UEL6</accession>
<evidence type="ECO:0000259" key="3">
    <source>
        <dbReference type="Pfam" id="PF06155"/>
    </source>
</evidence>
<evidence type="ECO:0000256" key="1">
    <source>
        <dbReference type="ARBA" id="ARBA00022723"/>
    </source>
</evidence>
<proteinExistence type="predicted"/>
<keyword evidence="2" id="KW-0408">Iron</keyword>
<dbReference type="Gene3D" id="3.30.2020.30">
    <property type="match status" value="1"/>
</dbReference>
<dbReference type="AlphaFoldDB" id="A0A4Q2UEL6"/>
<dbReference type="PANTHER" id="PTHR35303">
    <property type="entry name" value="OS02G0197800 PROTEIN"/>
    <property type="match status" value="1"/>
</dbReference>
<keyword evidence="5" id="KW-1185">Reference proteome</keyword>
<keyword evidence="1" id="KW-0479">Metal-binding</keyword>
<dbReference type="EMBL" id="QYBB01000001">
    <property type="protein sequence ID" value="RYC33761.1"/>
    <property type="molecule type" value="Genomic_DNA"/>
</dbReference>
<dbReference type="Proteomes" id="UP000290759">
    <property type="component" value="Unassembled WGS sequence"/>
</dbReference>
<comment type="caution">
    <text evidence="4">The sequence shown here is derived from an EMBL/GenBank/DDBJ whole genome shotgun (WGS) entry which is preliminary data.</text>
</comment>
<sequence length="122" mass="13592">MSTQNWPIELRLKDGGRALSVAYDDATFDLPAEYLRVTSPSAEVQGHTAAEKRTVGGKRNVVITAVEPVGHYAVKLVFDDGHDSGLFTWDYLHELGADREAKWAHYLGELDAKKMSRDYPSL</sequence>
<dbReference type="OrthoDB" id="9794178at2"/>
<dbReference type="Pfam" id="PF06155">
    <property type="entry name" value="GBBH-like_N"/>
    <property type="match status" value="1"/>
</dbReference>
<evidence type="ECO:0000313" key="4">
    <source>
        <dbReference type="EMBL" id="RYC33761.1"/>
    </source>
</evidence>
<evidence type="ECO:0000256" key="2">
    <source>
        <dbReference type="ARBA" id="ARBA00023004"/>
    </source>
</evidence>
<name>A0A4Q2UEL6_9HYPH</name>